<keyword evidence="3" id="KW-1185">Reference proteome</keyword>
<sequence length="2009" mass="215079">MCSSGHYCPQGKQLLAAVKEIGDQGSTSCSPCRVGHYCSSEHTSLEVMLLVMVCPAGLLCPGGQADAPDPRENACPQGYYCPQGDTGLQARPCPNGTFGGQRGLGSADECSPCPAGKFCYTNGMDPPGIPHPGFYCVQGSSKPEPCPEGTSSAKQGLSGPSECSPCARGFYCAAPGQTGPTGPCEAGFYCQGMALTPLPTDGVTGDVCPAGSYCPPGCPSPVPCPPGTYSNLSGLRSLQECLDCPPGWGFHLEIFAHKGIIAQLEPHTQKRCRVLLAPGMDREEPRMPRGACPVPLGFSATCLAKMLLWDFVHEEQVSQTLTEPQTRALVAHAHLGTSAQLVQVSHRDAPWALTQTGMEEKGGPCPVSHFCPEGSSFPSPCRAGTYNNLSRQAACSPCAAGYYCPENSTSYSTNPCPAGFYCPRGTRFATEFPCPRGYYNPDAMTQSLDSCLPCPPGHYCGKEGLTAASGQCDAGLPVPSGECAAGFYCEGQAVLPKPTDGVTGNICPVGTYCSTNVRDAHQENIVNSLALLPLQEIVLRGFGVKVEPEYETPRMESQDFFVPLGITVPKGISVPRAQLFQLLVQQDPITLPKDKPAASPVLKGHYCGLAGQPHVTGPCLAGFYCTGGASSPTPTDGLQGNMCPKGAYCPLGSAFPQPCPPGSYSSSTGNTGIEDCLLCDAGYFCDGTGLVSPTGLCEAGFYCSGGTISPKPPRVWQPLDLLGCVKQEPFVLLGHFFLFPALQEHATLGICVTLDQLSQTTGTAPLASTALKALNSQSHAALEVSTLSVGNGNQQTASSAQLGTPAVACIAQHQVCPSHLDFAIQVITVPREPSAQPPSNTGGTEYPVPCPPGSFSTSVGLEAEEQCQPCPAGHYCSVPGLSELAQTSLCDPGYVCLEGNSAPCPSDGIHGYRCPRGFYCPTGTGLELPCEPGTFSPMPGAGACLPCPPGMACGSAATVEPLTCPRGQCSAGYFCEGGATDAIPRGTPTFPLSGPCPAGHYCPEGTHLPIACPAGTLNDATGFYCLEGSEVPIPCPANTLRDLPGAVRREDCLPCPPGHWCKAGLTSFEDYPCPPGYWCPGKGDTFLCPAGTSRIQPGAKSLEECDPCSPGYYCPDPAQTGLPNTQGIPCKPGYECPAGATSCRCHGLNRAFQQSDASCICQAGYVYYDERGKKDPDSNSDQDCRPQVDELCAPGQVRLAATRHCVAPERHDCSAACGRAGGELHAELGICHCKQYISAEELCDQLCLLRAPRISLAFGINRELLLRMNGGEVREVANVLGPDEHVQNSQRVHLVLFSPSGVLGFIVSSTAVLDAFLMGDFPSNQLLQKGHRLQRTFSKDSQALPLVPNPVVCLEAGDTILFQLSIDSHDRASSHYPVYQKQHLYNSNPSWDFGPFRRLDHLIQETHLNLSWFAHVFLESGTYVFRDSTIQEHFLIVTVNEGNVSCDPRAVSFQPSSLFQLARHGVLKQQDLNLAPNWAAIAAILFVLGSLIVVLTTLAIVFQPAGPIISPLKGWKPRWRSLGEPHIPPEYILLKDSLQFYQMLGPRGSGEDAGSGEKGAAPNAEGHFTPRLLEDFSVRTLYDKLEDQNLHVASQLAQHRRDVLGFYNSISHHIQSLVVSGKKYVREGSLGKDMVQALDSDALKIFARQRICGHKPADNSWAAVGDEQCDEHCGNSFQRGSLGAPWQEVTELMKALELLLGNAPGRNGAGKPELEQKVQAQDAEEVVASLGSLASESKSEAVEGKDHELPQQCELFSRKDAFFSFPGHEEHGLDLQLPYLTELEVEGLVAASPLAKTLYEIKQTLVNLQQPSDPGNPENEKALFNTQCKVQPLLESIKRCCGCESEDEIELADEHGQVKNLLQNQDLYGSQLLHGRELCVLLKVTRHEGSQEAVFTPLLNNHSIVTPKFLAKLKKCEDSKVSTARVKTRKYTKRVNLLLEAPSTEVEMNVGQQCYGVCQRASLHDRWCFRKACLDLDFNVKFNSHSLSLPLNLRKPFPEQDETTWCSLK</sequence>
<organism evidence="2 3">
    <name type="scientific">Willisornis vidua</name>
    <name type="common">Xingu scale-backed antbird</name>
    <dbReference type="NCBI Taxonomy" id="1566151"/>
    <lineage>
        <taxon>Eukaryota</taxon>
        <taxon>Metazoa</taxon>
        <taxon>Chordata</taxon>
        <taxon>Craniata</taxon>
        <taxon>Vertebrata</taxon>
        <taxon>Euteleostomi</taxon>
        <taxon>Archelosauria</taxon>
        <taxon>Archosauria</taxon>
        <taxon>Dinosauria</taxon>
        <taxon>Saurischia</taxon>
        <taxon>Theropoda</taxon>
        <taxon>Coelurosauria</taxon>
        <taxon>Aves</taxon>
        <taxon>Neognathae</taxon>
        <taxon>Neoaves</taxon>
        <taxon>Telluraves</taxon>
        <taxon>Australaves</taxon>
        <taxon>Passeriformes</taxon>
        <taxon>Thamnophilidae</taxon>
        <taxon>Willisornis</taxon>
    </lineage>
</organism>
<keyword evidence="1" id="KW-1133">Transmembrane helix</keyword>
<name>A0ABQ9DE62_9PASS</name>
<protein>
    <recommendedName>
        <fullName evidence="4">THYG protein</fullName>
    </recommendedName>
</protein>
<dbReference type="SUPFAM" id="SSF57184">
    <property type="entry name" value="Growth factor receptor domain"/>
    <property type="match status" value="3"/>
</dbReference>
<evidence type="ECO:0000313" key="2">
    <source>
        <dbReference type="EMBL" id="KAJ7417001.1"/>
    </source>
</evidence>
<dbReference type="Pfam" id="PF15874">
    <property type="entry name" value="Il2rg"/>
    <property type="match status" value="1"/>
</dbReference>
<dbReference type="InterPro" id="IPR039471">
    <property type="entry name" value="CXorf65-like"/>
</dbReference>
<dbReference type="PANTHER" id="PTHR46104">
    <property type="entry name" value="GENE 9195-RELATED-RELATED"/>
    <property type="match status" value="1"/>
</dbReference>
<evidence type="ECO:0000313" key="3">
    <source>
        <dbReference type="Proteomes" id="UP001145742"/>
    </source>
</evidence>
<reference evidence="2" key="1">
    <citation type="submission" date="2019-10" db="EMBL/GenBank/DDBJ databases">
        <authorList>
            <person name="Soares A.E.R."/>
            <person name="Aleixo A."/>
            <person name="Schneider P."/>
            <person name="Miyaki C.Y."/>
            <person name="Schneider M.P."/>
            <person name="Mello C."/>
            <person name="Vasconcelos A.T.R."/>
        </authorList>
    </citation>
    <scope>NUCLEOTIDE SEQUENCE</scope>
    <source>
        <tissue evidence="2">Muscle</tissue>
    </source>
</reference>
<dbReference type="Gene3D" id="2.10.50.10">
    <property type="entry name" value="Tumor Necrosis Factor Receptor, subunit A, domain 2"/>
    <property type="match status" value="4"/>
</dbReference>
<evidence type="ECO:0000256" key="1">
    <source>
        <dbReference type="SAM" id="Phobius"/>
    </source>
</evidence>
<dbReference type="EMBL" id="WHWB01033785">
    <property type="protein sequence ID" value="KAJ7417001.1"/>
    <property type="molecule type" value="Genomic_DNA"/>
</dbReference>
<evidence type="ECO:0008006" key="4">
    <source>
        <dbReference type="Google" id="ProtNLM"/>
    </source>
</evidence>
<dbReference type="Proteomes" id="UP001145742">
    <property type="component" value="Unassembled WGS sequence"/>
</dbReference>
<dbReference type="SMART" id="SM01411">
    <property type="entry name" value="Ephrin_rec_like"/>
    <property type="match status" value="11"/>
</dbReference>
<dbReference type="InterPro" id="IPR009030">
    <property type="entry name" value="Growth_fac_rcpt_cys_sf"/>
</dbReference>
<gene>
    <name evidence="2" type="ORF">WISP_67321</name>
</gene>
<feature type="transmembrane region" description="Helical" evidence="1">
    <location>
        <begin position="1294"/>
        <end position="1317"/>
    </location>
</feature>
<comment type="caution">
    <text evidence="2">The sequence shown here is derived from an EMBL/GenBank/DDBJ whole genome shotgun (WGS) entry which is preliminary data.</text>
</comment>
<proteinExistence type="predicted"/>
<dbReference type="PANTHER" id="PTHR46104:SF1">
    <property type="entry name" value="GENE 9195-RELATED"/>
    <property type="match status" value="1"/>
</dbReference>
<keyword evidence="1" id="KW-0812">Transmembrane</keyword>
<feature type="transmembrane region" description="Helical" evidence="1">
    <location>
        <begin position="1478"/>
        <end position="1502"/>
    </location>
</feature>
<accession>A0ABQ9DE62</accession>
<keyword evidence="1" id="KW-0472">Membrane</keyword>